<dbReference type="PRINTS" id="PR00483">
    <property type="entry name" value="BACPHPHTASE"/>
</dbReference>
<evidence type="ECO:0000256" key="7">
    <source>
        <dbReference type="ARBA" id="ARBA00022801"/>
    </source>
</evidence>
<dbReference type="CDD" id="cd03397">
    <property type="entry name" value="PAP2_acid_phosphatase"/>
    <property type="match status" value="1"/>
</dbReference>
<gene>
    <name evidence="11" type="ORF">EYW49_07110</name>
</gene>
<evidence type="ECO:0000256" key="8">
    <source>
        <dbReference type="PIRNR" id="PIRNR000897"/>
    </source>
</evidence>
<feature type="chain" id="PRO_5020338043" description="Acid phosphatase" evidence="9">
    <location>
        <begin position="24"/>
        <end position="233"/>
    </location>
</feature>
<sequence length="233" mass="24744">MSLTRRLVLAAGLFCAVAAPTFAADAPYLTAEKLDLRNFLPPAIVAGSPADLAERTAVVAAQKAASPERIALAQHDADETVWVIFGKTLGDKFTAAALPLTDRFFARVGDSEDLVVDPAKPFFGRVRPFLAAPDEIKPLVKASKSGSYPSGHTTRGTMEGIILVSMLPEKRAEIWARVDEYAESRIVGGMHYPGDLVAGKRAGSAMAAAMFADPAFVADFEAVKKEVRAALGL</sequence>
<dbReference type="PROSITE" id="PS01157">
    <property type="entry name" value="ACID_PHOSPH_CL_A"/>
    <property type="match status" value="1"/>
</dbReference>
<dbReference type="GO" id="GO:0003993">
    <property type="term" value="F:acid phosphatase activity"/>
    <property type="evidence" value="ECO:0007669"/>
    <property type="project" value="UniProtKB-EC"/>
</dbReference>
<feature type="domain" description="Phosphatidic acid phosphatase type 2/haloperoxidase" evidence="10">
    <location>
        <begin position="103"/>
        <end position="211"/>
    </location>
</feature>
<dbReference type="EMBL" id="SJFN01000008">
    <property type="protein sequence ID" value="TBW39252.1"/>
    <property type="molecule type" value="Genomic_DNA"/>
</dbReference>
<evidence type="ECO:0000256" key="1">
    <source>
        <dbReference type="ARBA" id="ARBA00000032"/>
    </source>
</evidence>
<evidence type="ECO:0000313" key="12">
    <source>
        <dbReference type="Proteomes" id="UP000292781"/>
    </source>
</evidence>
<keyword evidence="5 9" id="KW-0732">Signal</keyword>
<dbReference type="InterPro" id="IPR001011">
    <property type="entry name" value="Acid_Pase_classA_bac"/>
</dbReference>
<dbReference type="InterPro" id="IPR036938">
    <property type="entry name" value="PAP2/HPO_sf"/>
</dbReference>
<protein>
    <recommendedName>
        <fullName evidence="4 8">Acid phosphatase</fullName>
        <ecNumber evidence="4 8">3.1.3.2</ecNumber>
    </recommendedName>
</protein>
<dbReference type="RefSeq" id="WP_131307640.1">
    <property type="nucleotide sequence ID" value="NZ_SJFN01000008.1"/>
</dbReference>
<dbReference type="EC" id="3.1.3.2" evidence="4 8"/>
<dbReference type="SUPFAM" id="SSF48317">
    <property type="entry name" value="Acid phosphatase/Vanadium-dependent haloperoxidase"/>
    <property type="match status" value="1"/>
</dbReference>
<comment type="subcellular location">
    <subcellularLocation>
        <location evidence="2">Periplasm</location>
    </subcellularLocation>
</comment>
<comment type="caution">
    <text evidence="11">The sequence shown here is derived from an EMBL/GenBank/DDBJ whole genome shotgun (WGS) entry which is preliminary data.</text>
</comment>
<organism evidence="11 12">
    <name type="scientific">Siculibacillus lacustris</name>
    <dbReference type="NCBI Taxonomy" id="1549641"/>
    <lineage>
        <taxon>Bacteria</taxon>
        <taxon>Pseudomonadati</taxon>
        <taxon>Pseudomonadota</taxon>
        <taxon>Alphaproteobacteria</taxon>
        <taxon>Hyphomicrobiales</taxon>
        <taxon>Ancalomicrobiaceae</taxon>
        <taxon>Siculibacillus</taxon>
    </lineage>
</organism>
<reference evidence="11 12" key="1">
    <citation type="submission" date="2019-02" db="EMBL/GenBank/DDBJ databases">
        <title>Siculibacillus lacustris gen. nov., sp. nov., a new rosette-forming bacterium isolated from a freshwater crater lake (Lake St. Ana, Romania).</title>
        <authorList>
            <person name="Felfoldi T."/>
            <person name="Marton Z."/>
            <person name="Szabo A."/>
            <person name="Mentes A."/>
            <person name="Boka K."/>
            <person name="Marialigeti K."/>
            <person name="Mathe I."/>
            <person name="Koncz M."/>
            <person name="Schumann P."/>
            <person name="Toth E."/>
        </authorList>
    </citation>
    <scope>NUCLEOTIDE SEQUENCE [LARGE SCALE GENOMIC DNA]</scope>
    <source>
        <strain evidence="11 12">SA-279</strain>
    </source>
</reference>
<dbReference type="SMART" id="SM00014">
    <property type="entry name" value="acidPPc"/>
    <property type="match status" value="1"/>
</dbReference>
<dbReference type="OrthoDB" id="9780507at2"/>
<name>A0A4Q9VT71_9HYPH</name>
<dbReference type="PIRSF" id="PIRSF000897">
    <property type="entry name" value="Acid_Ptase_ClsA"/>
    <property type="match status" value="1"/>
</dbReference>
<evidence type="ECO:0000313" key="11">
    <source>
        <dbReference type="EMBL" id="TBW39252.1"/>
    </source>
</evidence>
<evidence type="ECO:0000256" key="2">
    <source>
        <dbReference type="ARBA" id="ARBA00004418"/>
    </source>
</evidence>
<keyword evidence="12" id="KW-1185">Reference proteome</keyword>
<accession>A0A4Q9VT71</accession>
<evidence type="ECO:0000256" key="6">
    <source>
        <dbReference type="ARBA" id="ARBA00022764"/>
    </source>
</evidence>
<dbReference type="Pfam" id="PF01569">
    <property type="entry name" value="PAP2"/>
    <property type="match status" value="1"/>
</dbReference>
<dbReference type="Proteomes" id="UP000292781">
    <property type="component" value="Unassembled WGS sequence"/>
</dbReference>
<keyword evidence="7 8" id="KW-0378">Hydrolase</keyword>
<dbReference type="GO" id="GO:0030288">
    <property type="term" value="C:outer membrane-bounded periplasmic space"/>
    <property type="evidence" value="ECO:0007669"/>
    <property type="project" value="InterPro"/>
</dbReference>
<evidence type="ECO:0000256" key="5">
    <source>
        <dbReference type="ARBA" id="ARBA00022729"/>
    </source>
</evidence>
<comment type="similarity">
    <text evidence="3 8">Belongs to the class A bacterial acid phosphatase family.</text>
</comment>
<evidence type="ECO:0000259" key="10">
    <source>
        <dbReference type="SMART" id="SM00014"/>
    </source>
</evidence>
<feature type="signal peptide" evidence="9">
    <location>
        <begin position="1"/>
        <end position="23"/>
    </location>
</feature>
<evidence type="ECO:0000256" key="3">
    <source>
        <dbReference type="ARBA" id="ARBA00009017"/>
    </source>
</evidence>
<dbReference type="InterPro" id="IPR018296">
    <property type="entry name" value="Acid_Pase_classA_bac_CS"/>
</dbReference>
<evidence type="ECO:0000256" key="4">
    <source>
        <dbReference type="ARBA" id="ARBA00012646"/>
    </source>
</evidence>
<evidence type="ECO:0000256" key="9">
    <source>
        <dbReference type="SAM" id="SignalP"/>
    </source>
</evidence>
<dbReference type="Gene3D" id="1.20.144.10">
    <property type="entry name" value="Phosphatidic acid phosphatase type 2/haloperoxidase"/>
    <property type="match status" value="1"/>
</dbReference>
<keyword evidence="6" id="KW-0574">Periplasm</keyword>
<proteinExistence type="inferred from homology"/>
<comment type="catalytic activity">
    <reaction evidence="1 8">
        <text>a phosphate monoester + H2O = an alcohol + phosphate</text>
        <dbReference type="Rhea" id="RHEA:15017"/>
        <dbReference type="ChEBI" id="CHEBI:15377"/>
        <dbReference type="ChEBI" id="CHEBI:30879"/>
        <dbReference type="ChEBI" id="CHEBI:43474"/>
        <dbReference type="ChEBI" id="CHEBI:67140"/>
        <dbReference type="EC" id="3.1.3.2"/>
    </reaction>
</comment>
<dbReference type="InterPro" id="IPR000326">
    <property type="entry name" value="PAP2/HPO"/>
</dbReference>
<dbReference type="AlphaFoldDB" id="A0A4Q9VT71"/>